<organism evidence="2 3">
    <name type="scientific">Euplotes crassus</name>
    <dbReference type="NCBI Taxonomy" id="5936"/>
    <lineage>
        <taxon>Eukaryota</taxon>
        <taxon>Sar</taxon>
        <taxon>Alveolata</taxon>
        <taxon>Ciliophora</taxon>
        <taxon>Intramacronucleata</taxon>
        <taxon>Spirotrichea</taxon>
        <taxon>Hypotrichia</taxon>
        <taxon>Euplotida</taxon>
        <taxon>Euplotidae</taxon>
        <taxon>Moneuplotes</taxon>
    </lineage>
</organism>
<evidence type="ECO:0000313" key="2">
    <source>
        <dbReference type="EMBL" id="CAI2363941.1"/>
    </source>
</evidence>
<dbReference type="AlphaFoldDB" id="A0AAD1UC76"/>
<keyword evidence="3" id="KW-1185">Reference proteome</keyword>
<proteinExistence type="predicted"/>
<comment type="caution">
    <text evidence="2">The sequence shown here is derived from an EMBL/GenBank/DDBJ whole genome shotgun (WGS) entry which is preliminary data.</text>
</comment>
<reference evidence="2" key="1">
    <citation type="submission" date="2023-07" db="EMBL/GenBank/DDBJ databases">
        <authorList>
            <consortium name="AG Swart"/>
            <person name="Singh M."/>
            <person name="Singh A."/>
            <person name="Seah K."/>
            <person name="Emmerich C."/>
        </authorList>
    </citation>
    <scope>NUCLEOTIDE SEQUENCE</scope>
    <source>
        <strain evidence="2">DP1</strain>
    </source>
</reference>
<sequence>MRAYQDKQNDNSVSVLKGSTDAKSRKRRTPSLKGLSKRKDVVLKSLLRKIRRFHWTQFKKTTSFGVKQKISIEHQRLLLIKYIEHEFGMESNEEFLDTLDKVLLMREIRNRTANIYNDLLHSYNRRKLQICMNDPYFKCLVFHYSFEVNPDEINKDEEEGLKMILKL</sequence>
<evidence type="ECO:0000313" key="3">
    <source>
        <dbReference type="Proteomes" id="UP001295684"/>
    </source>
</evidence>
<accession>A0AAD1UC76</accession>
<dbReference type="Proteomes" id="UP001295684">
    <property type="component" value="Unassembled WGS sequence"/>
</dbReference>
<evidence type="ECO:0000256" key="1">
    <source>
        <dbReference type="SAM" id="MobiDB-lite"/>
    </source>
</evidence>
<gene>
    <name evidence="2" type="ORF">ECRASSUSDP1_LOCUS5281</name>
</gene>
<dbReference type="EMBL" id="CAMPGE010005096">
    <property type="protein sequence ID" value="CAI2363941.1"/>
    <property type="molecule type" value="Genomic_DNA"/>
</dbReference>
<name>A0AAD1UC76_EUPCR</name>
<feature type="region of interest" description="Disordered" evidence="1">
    <location>
        <begin position="1"/>
        <end position="33"/>
    </location>
</feature>
<protein>
    <submittedName>
        <fullName evidence="2">Uncharacterized protein</fullName>
    </submittedName>
</protein>